<accession>A0A3E2B138</accession>
<evidence type="ECO:0000313" key="4">
    <source>
        <dbReference type="Proteomes" id="UP000260649"/>
    </source>
</evidence>
<evidence type="ECO:0000259" key="2">
    <source>
        <dbReference type="Pfam" id="PF13786"/>
    </source>
</evidence>
<dbReference type="Proteomes" id="UP000260649">
    <property type="component" value="Unassembled WGS sequence"/>
</dbReference>
<proteinExistence type="predicted"/>
<comment type="caution">
    <text evidence="3">The sequence shown here is derived from an EMBL/GenBank/DDBJ whole genome shotgun (WGS) entry which is preliminary data.</text>
</comment>
<keyword evidence="1" id="KW-0472">Membrane</keyword>
<dbReference type="InterPro" id="IPR025436">
    <property type="entry name" value="DUF4179"/>
</dbReference>
<protein>
    <submittedName>
        <fullName evidence="3">DUF4179 domain-containing protein</fullName>
    </submittedName>
</protein>
<evidence type="ECO:0000256" key="1">
    <source>
        <dbReference type="SAM" id="Phobius"/>
    </source>
</evidence>
<reference evidence="3 4" key="1">
    <citation type="submission" date="2018-07" db="EMBL/GenBank/DDBJ databases">
        <title>GABA Modulating Bacteria of the Human Gut Microbiota.</title>
        <authorList>
            <person name="Strandwitz P."/>
            <person name="Kim K.H."/>
            <person name="Terekhova D."/>
            <person name="Liu J.K."/>
            <person name="Sharma A."/>
            <person name="Levering J."/>
            <person name="Mcdonald D."/>
            <person name="Dietrich D."/>
            <person name="Ramadhar T.R."/>
            <person name="Lekbua A."/>
            <person name="Mroue N."/>
            <person name="Liston C."/>
            <person name="Stewart E.J."/>
            <person name="Dubin M.J."/>
            <person name="Zengler K."/>
            <person name="Knight R."/>
            <person name="Gilbert J.A."/>
            <person name="Clardy J."/>
            <person name="Lewis K."/>
        </authorList>
    </citation>
    <scope>NUCLEOTIDE SEQUENCE [LARGE SCALE GENOMIC DNA]</scope>
    <source>
        <strain evidence="3 4">KLE1738</strain>
    </source>
</reference>
<evidence type="ECO:0000313" key="3">
    <source>
        <dbReference type="EMBL" id="RFT05715.1"/>
    </source>
</evidence>
<keyword evidence="1" id="KW-1133">Transmembrane helix</keyword>
<feature type="transmembrane region" description="Helical" evidence="1">
    <location>
        <begin position="43"/>
        <end position="76"/>
    </location>
</feature>
<dbReference type="Pfam" id="PF13786">
    <property type="entry name" value="DUF4179"/>
    <property type="match status" value="1"/>
</dbReference>
<dbReference type="RefSeq" id="WP_117142887.1">
    <property type="nucleotide sequence ID" value="NZ_CAKXKJ010000011.1"/>
</dbReference>
<dbReference type="OrthoDB" id="3172935at2"/>
<organism evidence="3 4">
    <name type="scientific">Evtepia gabavorous</name>
    <dbReference type="NCBI Taxonomy" id="2211183"/>
    <lineage>
        <taxon>Bacteria</taxon>
        <taxon>Bacillati</taxon>
        <taxon>Bacillota</taxon>
        <taxon>Clostridia</taxon>
        <taxon>Eubacteriales</taxon>
        <taxon>Evtepia</taxon>
    </lineage>
</organism>
<keyword evidence="4" id="KW-1185">Reference proteome</keyword>
<name>A0A3E2B138_9FIRM</name>
<sequence length="373" mass="40786">MKTYRDQMHGLQFTPEQKAAMVDALLAASQAPHQRRPQPRKALLFAAVAAAVILCVACASGALQATVAAFSALFGISSPAQTQVIQDRAQVIQTSDTDNGVTVSMESVMGDAHNAQILFSIRRTDGQPLLPQRPDLSWLINQDHALLFEEDSTLNMFTPAEDDQPDRYLLSSALHFVPFEATDSVLYFLFSVSSPNYPLPSGGMSLTLRNLCSYGPVSGKDEKGSIPLVEGTWDLSFHLEYDTSTLSLPTGQTFHHGPLTGTVEEIRLSPISIYLSFRYTFEEETLAAGYDPGATELSKEAWLEEQKREWFSNLPLYVTFPDGTTQDIQQDTVDLGGFSQGSVYTLSGALQTVLPLDSIASFHLGDLTIPLPD</sequence>
<dbReference type="GeneID" id="97996299"/>
<keyword evidence="1" id="KW-0812">Transmembrane</keyword>
<dbReference type="AlphaFoldDB" id="A0A3E2B138"/>
<gene>
    <name evidence="3" type="ORF">DV520_11195</name>
</gene>
<feature type="domain" description="DUF4179" evidence="2">
    <location>
        <begin position="44"/>
        <end position="122"/>
    </location>
</feature>
<dbReference type="EMBL" id="QQRQ01000033">
    <property type="protein sequence ID" value="RFT05715.1"/>
    <property type="molecule type" value="Genomic_DNA"/>
</dbReference>